<evidence type="ECO:0000256" key="1">
    <source>
        <dbReference type="SAM" id="SignalP"/>
    </source>
</evidence>
<reference evidence="2 3" key="1">
    <citation type="submission" date="2020-07" db="EMBL/GenBank/DDBJ databases">
        <title>Genomic Encyclopedia of Type Strains, Phase IV (KMG-V): Genome sequencing to study the core and pangenomes of soil and plant-associated prokaryotes.</title>
        <authorList>
            <person name="Whitman W."/>
        </authorList>
    </citation>
    <scope>NUCLEOTIDE SEQUENCE [LARGE SCALE GENOMIC DNA]</scope>
    <source>
        <strain evidence="2 3">X4EP2</strain>
    </source>
</reference>
<dbReference type="AlphaFoldDB" id="A0A7Y9TG08"/>
<protein>
    <recommendedName>
        <fullName evidence="4">Transporter</fullName>
    </recommendedName>
</protein>
<organism evidence="2 3">
    <name type="scientific">Granulicella arctica</name>
    <dbReference type="NCBI Taxonomy" id="940613"/>
    <lineage>
        <taxon>Bacteria</taxon>
        <taxon>Pseudomonadati</taxon>
        <taxon>Acidobacteriota</taxon>
        <taxon>Terriglobia</taxon>
        <taxon>Terriglobales</taxon>
        <taxon>Acidobacteriaceae</taxon>
        <taxon>Granulicella</taxon>
    </lineage>
</organism>
<dbReference type="RefSeq" id="WP_179488771.1">
    <property type="nucleotide sequence ID" value="NZ_JACCCW010000001.1"/>
</dbReference>
<feature type="chain" id="PRO_5031248972" description="Transporter" evidence="1">
    <location>
        <begin position="37"/>
        <end position="304"/>
    </location>
</feature>
<gene>
    <name evidence="2" type="ORF">HDF17_001226</name>
</gene>
<evidence type="ECO:0000313" key="2">
    <source>
        <dbReference type="EMBL" id="NYF78939.1"/>
    </source>
</evidence>
<evidence type="ECO:0008006" key="4">
    <source>
        <dbReference type="Google" id="ProtNLM"/>
    </source>
</evidence>
<feature type="signal peptide" evidence="1">
    <location>
        <begin position="1"/>
        <end position="36"/>
    </location>
</feature>
<comment type="caution">
    <text evidence="2">The sequence shown here is derived from an EMBL/GenBank/DDBJ whole genome shotgun (WGS) entry which is preliminary data.</text>
</comment>
<dbReference type="Proteomes" id="UP000589520">
    <property type="component" value="Unassembled WGS sequence"/>
</dbReference>
<dbReference type="EMBL" id="JACCCW010000001">
    <property type="protein sequence ID" value="NYF78939.1"/>
    <property type="molecule type" value="Genomic_DNA"/>
</dbReference>
<evidence type="ECO:0000313" key="3">
    <source>
        <dbReference type="Proteomes" id="UP000589520"/>
    </source>
</evidence>
<sequence length="304" mass="32918">MNLKVTLHRFATPILRARTTLLLLATVFAASSAAHAQQADSFFERYQARVTATQNEQPHWVTPLVTVTPRLEQEFRTDFVHQYNNAGKEIWNYGNGKGLELIPERHTEIIINIPPFFDRSNGESDGFGDISFLAKGRIFSRNEEHGNAIITAFLAGSIPTGKNANGSCCAVITPTLAVGKGFGQLALTSTAGGSLPATNSKGLGHTITWNNTIQYRLAKTGPARLFWPEVEFNSSFYKGGSNDGKIATFATPGMIIGRLPLVKAGPPASGHRGLGLTFGAGDQIALTHFHTYNHALVLTARLPF</sequence>
<proteinExistence type="predicted"/>
<keyword evidence="1" id="KW-0732">Signal</keyword>
<name>A0A7Y9TG08_9BACT</name>
<keyword evidence="3" id="KW-1185">Reference proteome</keyword>
<accession>A0A7Y9TG08</accession>